<protein>
    <submittedName>
        <fullName evidence="2">Protein slowmo</fullName>
    </submittedName>
</protein>
<dbReference type="InParanoid" id="A0A2J7RL68"/>
<proteinExistence type="predicted"/>
<evidence type="ECO:0000313" key="2">
    <source>
        <dbReference type="EMBL" id="PNF41578.1"/>
    </source>
</evidence>
<dbReference type="GO" id="GO:0003676">
    <property type="term" value="F:nucleic acid binding"/>
    <property type="evidence" value="ECO:0007669"/>
    <property type="project" value="InterPro"/>
</dbReference>
<dbReference type="InterPro" id="IPR006797">
    <property type="entry name" value="PRELI/MSF1_dom"/>
</dbReference>
<dbReference type="PANTHER" id="PTHR11158">
    <property type="entry name" value="MSF1/PX19 RELATED"/>
    <property type="match status" value="1"/>
</dbReference>
<dbReference type="FunCoup" id="A0A2J7RL68">
    <property type="interactions" value="1763"/>
</dbReference>
<organism evidence="2 3">
    <name type="scientific">Cryptotermes secundus</name>
    <dbReference type="NCBI Taxonomy" id="105785"/>
    <lineage>
        <taxon>Eukaryota</taxon>
        <taxon>Metazoa</taxon>
        <taxon>Ecdysozoa</taxon>
        <taxon>Arthropoda</taxon>
        <taxon>Hexapoda</taxon>
        <taxon>Insecta</taxon>
        <taxon>Pterygota</taxon>
        <taxon>Neoptera</taxon>
        <taxon>Polyneoptera</taxon>
        <taxon>Dictyoptera</taxon>
        <taxon>Blattodea</taxon>
        <taxon>Blattoidea</taxon>
        <taxon>Termitoidae</taxon>
        <taxon>Kalotermitidae</taxon>
        <taxon>Cryptotermitinae</taxon>
        <taxon>Cryptotermes</taxon>
    </lineage>
</organism>
<dbReference type="Gene3D" id="3.30.420.10">
    <property type="entry name" value="Ribonuclease H-like superfamily/Ribonuclease H"/>
    <property type="match status" value="1"/>
</dbReference>
<dbReference type="AlphaFoldDB" id="A0A2J7RL68"/>
<dbReference type="Proteomes" id="UP000235965">
    <property type="component" value="Unassembled WGS sequence"/>
</dbReference>
<dbReference type="OrthoDB" id="407630at2759"/>
<evidence type="ECO:0000313" key="3">
    <source>
        <dbReference type="Proteomes" id="UP000235965"/>
    </source>
</evidence>
<sequence>MIGRRGPTAWPLRLLDLNHLSFYQWGHLKTIVYAAHVDSEKAFRHRILDACQAIRMYLNIFERMPRSKMGRIVGSTSVCYASEHSEVNPSTRQMILKTRNLTFCRYIAVDETVSYAPHPQDPSKTLLKQEAVVTVRGVPLTSYVEDLLTSKISLNAGKRDAHRILVGKPDGKSPLEKPRHKWVDNIKMDLREIGWDGMNCIDLAQDRDQWRALVNKGRQAIEWVIDKIDAEVKEIASSAVKSTDELFTQTKKSFDDITTTARKSMDDISSAAKKSLDDLQNLASVPKRTNQHLPKI</sequence>
<reference evidence="2 3" key="1">
    <citation type="submission" date="2017-12" db="EMBL/GenBank/DDBJ databases">
        <title>Hemimetabolous genomes reveal molecular basis of termite eusociality.</title>
        <authorList>
            <person name="Harrison M.C."/>
            <person name="Jongepier E."/>
            <person name="Robertson H.M."/>
            <person name="Arning N."/>
            <person name="Bitard-Feildel T."/>
            <person name="Chao H."/>
            <person name="Childers C.P."/>
            <person name="Dinh H."/>
            <person name="Doddapaneni H."/>
            <person name="Dugan S."/>
            <person name="Gowin J."/>
            <person name="Greiner C."/>
            <person name="Han Y."/>
            <person name="Hu H."/>
            <person name="Hughes D.S.T."/>
            <person name="Huylmans A.-K."/>
            <person name="Kemena C."/>
            <person name="Kremer L.P.M."/>
            <person name="Lee S.L."/>
            <person name="Lopez-Ezquerra A."/>
            <person name="Mallet L."/>
            <person name="Monroy-Kuhn J.M."/>
            <person name="Moser A."/>
            <person name="Murali S.C."/>
            <person name="Muzny D.M."/>
            <person name="Otani S."/>
            <person name="Piulachs M.-D."/>
            <person name="Poelchau M."/>
            <person name="Qu J."/>
            <person name="Schaub F."/>
            <person name="Wada-Katsumata A."/>
            <person name="Worley K.C."/>
            <person name="Xie Q."/>
            <person name="Ylla G."/>
            <person name="Poulsen M."/>
            <person name="Gibbs R.A."/>
            <person name="Schal C."/>
            <person name="Richards S."/>
            <person name="Belles X."/>
            <person name="Korb J."/>
            <person name="Bornberg-Bauer E."/>
        </authorList>
    </citation>
    <scope>NUCLEOTIDE SEQUENCE [LARGE SCALE GENOMIC DNA]</scope>
    <source>
        <tissue evidence="2">Whole body</tissue>
    </source>
</reference>
<gene>
    <name evidence="2" type="primary">slmo</name>
    <name evidence="2" type="ORF">B7P43_G12102</name>
</gene>
<keyword evidence="3" id="KW-1185">Reference proteome</keyword>
<comment type="caution">
    <text evidence="2">The sequence shown here is derived from an EMBL/GenBank/DDBJ whole genome shotgun (WGS) entry which is preliminary data.</text>
</comment>
<dbReference type="GO" id="GO:0005758">
    <property type="term" value="C:mitochondrial intermembrane space"/>
    <property type="evidence" value="ECO:0007669"/>
    <property type="project" value="InterPro"/>
</dbReference>
<accession>A0A2J7RL68</accession>
<dbReference type="PROSITE" id="PS50904">
    <property type="entry name" value="PRELI_MSF1"/>
    <property type="match status" value="1"/>
</dbReference>
<dbReference type="InterPro" id="IPR037365">
    <property type="entry name" value="Slowmo/Ups"/>
</dbReference>
<evidence type="ECO:0000259" key="1">
    <source>
        <dbReference type="PROSITE" id="PS50904"/>
    </source>
</evidence>
<dbReference type="EMBL" id="NEVH01002699">
    <property type="protein sequence ID" value="PNF41578.1"/>
    <property type="molecule type" value="Genomic_DNA"/>
</dbReference>
<feature type="domain" description="PRELI/MSF1" evidence="1">
    <location>
        <begin position="1"/>
        <end position="175"/>
    </location>
</feature>
<dbReference type="InterPro" id="IPR036397">
    <property type="entry name" value="RNaseH_sf"/>
</dbReference>
<dbReference type="STRING" id="105785.A0A2J7RL68"/>
<dbReference type="Pfam" id="PF04707">
    <property type="entry name" value="PRELI"/>
    <property type="match status" value="1"/>
</dbReference>
<name>A0A2J7RL68_9NEOP</name>